<dbReference type="AlphaFoldDB" id="A0A0B2WZI9"/>
<dbReference type="GeneID" id="63735163"/>
<dbReference type="OrthoDB" id="4826573at2759"/>
<evidence type="ECO:0000313" key="2">
    <source>
        <dbReference type="EMBL" id="KHO01707.1"/>
    </source>
</evidence>
<evidence type="ECO:0000313" key="3">
    <source>
        <dbReference type="Proteomes" id="UP000030816"/>
    </source>
</evidence>
<name>A0A0B2WZI9_METAS</name>
<gene>
    <name evidence="2" type="ORF">MAM_00708</name>
</gene>
<dbReference type="EMBL" id="AZHE01000001">
    <property type="protein sequence ID" value="KHO01707.1"/>
    <property type="molecule type" value="Genomic_DNA"/>
</dbReference>
<dbReference type="RefSeq" id="XP_040682772.1">
    <property type="nucleotide sequence ID" value="XM_040819507.1"/>
</dbReference>
<dbReference type="HOGENOM" id="CLU_1482302_0_0_1"/>
<evidence type="ECO:0000256" key="1">
    <source>
        <dbReference type="SAM" id="MobiDB-lite"/>
    </source>
</evidence>
<sequence>MSDLAELAKIDMGLTKLRYVPTYTSSIAAYDLMILGPRTHRQISDLSVRFSHEVQGVWGQEVLQASISHFCNNKVSTVSGAVSMAGGPESAHFTSRKLLPDKSRLSHGSIGGEGSGTEDSSDDDEPFQSIDMEALRQRGKGVYLCPKGTKCDKGGVDKDGNLVVFDRNSSFAYVPLWIRCSS</sequence>
<keyword evidence="3" id="KW-1185">Reference proteome</keyword>
<proteinExistence type="predicted"/>
<comment type="caution">
    <text evidence="2">The sequence shown here is derived from an EMBL/GenBank/DDBJ whole genome shotgun (WGS) entry which is preliminary data.</text>
</comment>
<accession>A0A0B2WZI9</accession>
<dbReference type="STRING" id="1081103.A0A0B2WZI9"/>
<feature type="region of interest" description="Disordered" evidence="1">
    <location>
        <begin position="102"/>
        <end position="126"/>
    </location>
</feature>
<protein>
    <submittedName>
        <fullName evidence="2">Uncharacterized protein</fullName>
    </submittedName>
</protein>
<organism evidence="2 3">
    <name type="scientific">Metarhizium album (strain ARSEF 1941)</name>
    <dbReference type="NCBI Taxonomy" id="1081103"/>
    <lineage>
        <taxon>Eukaryota</taxon>
        <taxon>Fungi</taxon>
        <taxon>Dikarya</taxon>
        <taxon>Ascomycota</taxon>
        <taxon>Pezizomycotina</taxon>
        <taxon>Sordariomycetes</taxon>
        <taxon>Hypocreomycetidae</taxon>
        <taxon>Hypocreales</taxon>
        <taxon>Clavicipitaceae</taxon>
        <taxon>Metarhizium</taxon>
    </lineage>
</organism>
<dbReference type="Proteomes" id="UP000030816">
    <property type="component" value="Unassembled WGS sequence"/>
</dbReference>
<reference evidence="2 3" key="1">
    <citation type="journal article" date="2014" name="Proc. Natl. Acad. Sci. U.S.A.">
        <title>Trajectory and genomic determinants of fungal-pathogen speciation and host adaptation.</title>
        <authorList>
            <person name="Hu X."/>
            <person name="Xiao G."/>
            <person name="Zheng P."/>
            <person name="Shang Y."/>
            <person name="Su Y."/>
            <person name="Zhang X."/>
            <person name="Liu X."/>
            <person name="Zhan S."/>
            <person name="St Leger R.J."/>
            <person name="Wang C."/>
        </authorList>
    </citation>
    <scope>NUCLEOTIDE SEQUENCE [LARGE SCALE GENOMIC DNA]</scope>
    <source>
        <strain evidence="2 3">ARSEF 1941</strain>
    </source>
</reference>